<comment type="caution">
    <text evidence="1">The sequence shown here is derived from an EMBL/GenBank/DDBJ whole genome shotgun (WGS) entry which is preliminary data.</text>
</comment>
<keyword evidence="2" id="KW-1185">Reference proteome</keyword>
<organism evidence="1 2">
    <name type="scientific">Massilia orientalis</name>
    <dbReference type="NCBI Taxonomy" id="3050128"/>
    <lineage>
        <taxon>Bacteria</taxon>
        <taxon>Pseudomonadati</taxon>
        <taxon>Pseudomonadota</taxon>
        <taxon>Betaproteobacteria</taxon>
        <taxon>Burkholderiales</taxon>
        <taxon>Oxalobacteraceae</taxon>
        <taxon>Telluria group</taxon>
        <taxon>Massilia</taxon>
    </lineage>
</organism>
<dbReference type="EMBL" id="JASNRB020000044">
    <property type="protein sequence ID" value="MFJ1472393.1"/>
    <property type="molecule type" value="Genomic_DNA"/>
</dbReference>
<protein>
    <submittedName>
        <fullName evidence="1">Uncharacterized protein</fullName>
    </submittedName>
</protein>
<feature type="non-terminal residue" evidence="1">
    <location>
        <position position="1"/>
    </location>
</feature>
<reference evidence="1" key="1">
    <citation type="submission" date="2024-11" db="EMBL/GenBank/DDBJ databases">
        <title>Description of Massilia orientalis sp. nov., isolated from rhizosphere soil of Ageratina adenophora.</title>
        <authorList>
            <person name="Wang Y."/>
        </authorList>
    </citation>
    <scope>NUCLEOTIDE SEQUENCE</scope>
    <source>
        <strain evidence="1">YIM B02787</strain>
    </source>
</reference>
<evidence type="ECO:0000313" key="1">
    <source>
        <dbReference type="EMBL" id="MFJ1472393.1"/>
    </source>
</evidence>
<sequence>MAALQAAFLNADSGELFIHHALGHHPTIGGIWLKPERTCFEKRRQPSGGTSMERLTCSASPTSVTRMIRVALRRIPIIFTTQACEVFQMFALLHAGGYRSANVAVGRTPAAKPRAFNQLERRYLDVAPMPRLATLSTRPNG</sequence>
<evidence type="ECO:0000313" key="2">
    <source>
        <dbReference type="Proteomes" id="UP001168096"/>
    </source>
</evidence>
<gene>
    <name evidence="1" type="ORF">QPK29_032160</name>
</gene>
<dbReference type="Proteomes" id="UP001168096">
    <property type="component" value="Unassembled WGS sequence"/>
</dbReference>
<accession>A0ACC7MLR0</accession>
<name>A0ACC7MLR0_9BURK</name>
<proteinExistence type="predicted"/>